<keyword evidence="6" id="KW-0210">Decarboxylase</keyword>
<dbReference type="EC" id="4.1.1.5" evidence="4"/>
<sequence length="209" mass="22900">MPASIPNDIFQFSVYSALNAGFNTGQPRTADLTTHGTDGIGVYEDGTLMLLKDGQAHSINKSSSARPAPMDARLPFAMVTIYQPSFKLKIPWITLESLDELISSSELGPAKGVNTLIPFKIAGRFEFVDFADGAGQKKVDGTVSGFVIPAWMKHMSGERIHAHFLDASEEVGGRVVDFRMNEEGVLSYAKCGRFHLGFPQGEQWEEMKL</sequence>
<protein>
    <recommendedName>
        <fullName evidence="5">Alpha-acetolactate decarboxylase</fullName>
        <ecNumber evidence="4">4.1.1.5</ecNumber>
    </recommendedName>
</protein>
<evidence type="ECO:0000256" key="6">
    <source>
        <dbReference type="ARBA" id="ARBA00022793"/>
    </source>
</evidence>
<dbReference type="Gene3D" id="3.30.1330.80">
    <property type="entry name" value="Hypothetical protein, similar to alpha- acetolactate decarboxylase, domain 2"/>
    <property type="match status" value="2"/>
</dbReference>
<dbReference type="InterPro" id="IPR005128">
    <property type="entry name" value="Acetolactate_a_deCO2ase"/>
</dbReference>
<dbReference type="SUPFAM" id="SSF117856">
    <property type="entry name" value="AF0104/ALDC/Ptd012-like"/>
    <property type="match status" value="1"/>
</dbReference>
<reference evidence="9" key="1">
    <citation type="submission" date="2022-10" db="EMBL/GenBank/DDBJ databases">
        <title>Tapping the CABI collections for fungal endophytes: first genome assemblies for Collariella, Neodidymelliopsis, Ascochyta clinopodiicola, Didymella pomorum, Didymosphaeria variabile, Neocosmospora piperis and Neocucurbitaria cava.</title>
        <authorList>
            <person name="Hill R."/>
        </authorList>
    </citation>
    <scope>NUCLEOTIDE SEQUENCE</scope>
    <source>
        <strain evidence="9">IMI 356814</strain>
    </source>
</reference>
<keyword evidence="8" id="KW-0456">Lyase</keyword>
<organism evidence="9 10">
    <name type="scientific">Neocucurbitaria cava</name>
    <dbReference type="NCBI Taxonomy" id="798079"/>
    <lineage>
        <taxon>Eukaryota</taxon>
        <taxon>Fungi</taxon>
        <taxon>Dikarya</taxon>
        <taxon>Ascomycota</taxon>
        <taxon>Pezizomycotina</taxon>
        <taxon>Dothideomycetes</taxon>
        <taxon>Pleosporomycetidae</taxon>
        <taxon>Pleosporales</taxon>
        <taxon>Pleosporineae</taxon>
        <taxon>Cucurbitariaceae</taxon>
        <taxon>Neocucurbitaria</taxon>
    </lineage>
</organism>
<dbReference type="AlphaFoldDB" id="A0A9W8YGI1"/>
<comment type="caution">
    <text evidence="9">The sequence shown here is derived from an EMBL/GenBank/DDBJ whole genome shotgun (WGS) entry which is preliminary data.</text>
</comment>
<keyword evidence="7" id="KW-0005">Acetoin biosynthesis</keyword>
<evidence type="ECO:0000256" key="3">
    <source>
        <dbReference type="ARBA" id="ARBA00007106"/>
    </source>
</evidence>
<evidence type="ECO:0000256" key="1">
    <source>
        <dbReference type="ARBA" id="ARBA00001784"/>
    </source>
</evidence>
<evidence type="ECO:0000256" key="7">
    <source>
        <dbReference type="ARBA" id="ARBA00023061"/>
    </source>
</evidence>
<comment type="catalytic activity">
    <reaction evidence="1">
        <text>(2S)-2-acetolactate + H(+) = (R)-acetoin + CO2</text>
        <dbReference type="Rhea" id="RHEA:21580"/>
        <dbReference type="ChEBI" id="CHEBI:15378"/>
        <dbReference type="ChEBI" id="CHEBI:15686"/>
        <dbReference type="ChEBI" id="CHEBI:16526"/>
        <dbReference type="ChEBI" id="CHEBI:58476"/>
        <dbReference type="EC" id="4.1.1.5"/>
    </reaction>
</comment>
<dbReference type="GO" id="GO:0047605">
    <property type="term" value="F:acetolactate decarboxylase activity"/>
    <property type="evidence" value="ECO:0007669"/>
    <property type="project" value="UniProtKB-EC"/>
</dbReference>
<dbReference type="EMBL" id="JAPEUY010000001">
    <property type="protein sequence ID" value="KAJ4377224.1"/>
    <property type="molecule type" value="Genomic_DNA"/>
</dbReference>
<evidence type="ECO:0000256" key="8">
    <source>
        <dbReference type="ARBA" id="ARBA00023239"/>
    </source>
</evidence>
<dbReference type="GO" id="GO:0045151">
    <property type="term" value="P:acetoin biosynthetic process"/>
    <property type="evidence" value="ECO:0007669"/>
    <property type="project" value="UniProtKB-KW"/>
</dbReference>
<dbReference type="Proteomes" id="UP001140560">
    <property type="component" value="Unassembled WGS sequence"/>
</dbReference>
<evidence type="ECO:0000256" key="2">
    <source>
        <dbReference type="ARBA" id="ARBA00005170"/>
    </source>
</evidence>
<keyword evidence="10" id="KW-1185">Reference proteome</keyword>
<proteinExistence type="inferred from homology"/>
<accession>A0A9W8YGI1</accession>
<dbReference type="Pfam" id="PF03306">
    <property type="entry name" value="AAL_decarboxy"/>
    <property type="match status" value="1"/>
</dbReference>
<evidence type="ECO:0000313" key="10">
    <source>
        <dbReference type="Proteomes" id="UP001140560"/>
    </source>
</evidence>
<comment type="pathway">
    <text evidence="2">Polyol metabolism; (R,R)-butane-2,3-diol biosynthesis; (R,R)-butane-2,3-diol from pyruvate: step 2/3.</text>
</comment>
<dbReference type="OrthoDB" id="509395at2759"/>
<dbReference type="PANTHER" id="PTHR35524:SF1">
    <property type="entry name" value="ALPHA-ACETOLACTATE DECARBOXYLASE"/>
    <property type="match status" value="1"/>
</dbReference>
<evidence type="ECO:0000313" key="9">
    <source>
        <dbReference type="EMBL" id="KAJ4377224.1"/>
    </source>
</evidence>
<dbReference type="PANTHER" id="PTHR35524">
    <property type="entry name" value="ALPHA-ACETOLACTATE DECARBOXYLASE"/>
    <property type="match status" value="1"/>
</dbReference>
<evidence type="ECO:0000256" key="5">
    <source>
        <dbReference type="ARBA" id="ARBA00020164"/>
    </source>
</evidence>
<comment type="similarity">
    <text evidence="3">Belongs to the alpha-acetolactate decarboxylase family.</text>
</comment>
<gene>
    <name evidence="9" type="ORF">N0V83_000047</name>
</gene>
<evidence type="ECO:0000256" key="4">
    <source>
        <dbReference type="ARBA" id="ARBA00013204"/>
    </source>
</evidence>
<name>A0A9W8YGI1_9PLEO</name>